<evidence type="ECO:0000313" key="3">
    <source>
        <dbReference type="EMBL" id="CAH0384106.1"/>
    </source>
</evidence>
<proteinExistence type="predicted"/>
<evidence type="ECO:0000259" key="2">
    <source>
        <dbReference type="Pfam" id="PF23663"/>
    </source>
</evidence>
<gene>
    <name evidence="3" type="ORF">BEMITA_LOCUS3481</name>
</gene>
<dbReference type="Pfam" id="PF23663">
    <property type="entry name" value="Znf_SCAND3"/>
    <property type="match status" value="2"/>
</dbReference>
<feature type="region of interest" description="Disordered" evidence="1">
    <location>
        <begin position="746"/>
        <end position="781"/>
    </location>
</feature>
<evidence type="ECO:0000256" key="1">
    <source>
        <dbReference type="SAM" id="MobiDB-lite"/>
    </source>
</evidence>
<dbReference type="Proteomes" id="UP001152759">
    <property type="component" value="Chromosome 2"/>
</dbReference>
<feature type="domain" description="SCAN" evidence="2">
    <location>
        <begin position="798"/>
        <end position="842"/>
    </location>
</feature>
<dbReference type="EMBL" id="OU963863">
    <property type="protein sequence ID" value="CAH0384106.1"/>
    <property type="molecule type" value="Genomic_DNA"/>
</dbReference>
<feature type="compositionally biased region" description="Basic and acidic residues" evidence="1">
    <location>
        <begin position="766"/>
        <end position="781"/>
    </location>
</feature>
<dbReference type="InterPro" id="IPR057560">
    <property type="entry name" value="Znf_SCAND3"/>
</dbReference>
<evidence type="ECO:0000313" key="4">
    <source>
        <dbReference type="Proteomes" id="UP001152759"/>
    </source>
</evidence>
<sequence length="1264" mass="142823">MPRPTSFDWDSLITVFEKYRIEFNTHIPLPSSEIWKKLSLDLNQKYGAKYLYMIFKSNRNGILDKLGLNLVHTEEQENNCREDILHSESDNGGCTCSEEDSDDENKLTFNITLSTDEWNKISPRRTIYKCSDKAKPTRLSRCYDVLPSGWTVIVNEHIWDHIRTRCCLSFKRAKVCPSGDFYLKIYAKCSECGSSFKGFMKEEPLEDQRAVLDCTYSGKFEVCRNERKRRIIARLEQEAKLNEFCTGMESAKFFRSKMSNATWKDGEDEPSHLPSMNSLRIHRSRFQKRQKLHEDPIIALLIMKYCDPFKEVVKNVGADPFFLSYWSPAQIAVYSNYCAKANFPAVSIDGTGGIVSQIKRPFKNKSKEIQLYSICVYDEKSKSQYSIGNLLSERHNGNTIAYFLNCFFNSKDAVKVISPKQVTTDHSVALLNASVQSLTQFSSLNDYLLNAALLLRDPSKIIVPNCFIRCDIAHVVKIITCFIPLKSMKQRRCKEVYIRSICQLILTDSIEDAKRLLFLIFVTAVSKDSGQDENGDPLLCDDAKETLRKRCALGLTESYRMEFNSTVDKAIERLNVEPENLIIDEEEVYQQEILCREEATTPETLTFKQWGESILKSAKDAVEKESGNDDNNMYLPELPQCIIRLLETFPLWSNVLKPIFKYGTERASSAAVESLFGDIKTRLLKHVRNLPISADVFLMYHSPYIDADLKTISNKPESRLLDENAAEELDTDEEEDRVLDEVLHGNGSHDSCNLEGETEEMSTFDNETRNHEGGRNDRTEEVEANTSCPACSSGNFPSGGHKCIKCGKFVHIIFPDTCGAPLEGSEEGYGQPALCIGCKRRSEDAVHDETTGGNDAHEICNLEGETEERSTFDKEARNYEGERNDRTGQVEANTSCPACANGNFPTGGHECIKCGKFVHIIFPDTCGAPLEGSEEGYGQPALCVGCKRLNEHAKEPEFVQFAPGGNFSSVTERGSEDNWRGQDLPLKKRKRESYLTPNKEILNYNLVSKGKPTPIGILKNGNKATDLKPVAVGREKYQSSRTCAFDSVAQTLACAYCDSDLFRKFVITRPIDNLLWRIVKSMEASGVTRWTYYWRASLLSKVCKTQRLKSGITKIDAIVVAGGLCRRLFQDEPSIVESIECSMKLEETRKITIPVITVELDPGEKLDLSAALSDKLRTRSSPCNNPMGGTATHQVECKLSSNLIIFELQHKTNVAIAEGNSDYIETPEYQLKEIPDTLRWQDNVYHLRGAGQSMNEDEVQKFMG</sequence>
<dbReference type="AlphaFoldDB" id="A0A9P0A4J4"/>
<protein>
    <recommendedName>
        <fullName evidence="2">SCAN domain-containing protein</fullName>
    </recommendedName>
</protein>
<keyword evidence="4" id="KW-1185">Reference proteome</keyword>
<organism evidence="3 4">
    <name type="scientific">Bemisia tabaci</name>
    <name type="common">Sweetpotato whitefly</name>
    <name type="synonym">Aleurodes tabaci</name>
    <dbReference type="NCBI Taxonomy" id="7038"/>
    <lineage>
        <taxon>Eukaryota</taxon>
        <taxon>Metazoa</taxon>
        <taxon>Ecdysozoa</taxon>
        <taxon>Arthropoda</taxon>
        <taxon>Hexapoda</taxon>
        <taxon>Insecta</taxon>
        <taxon>Pterygota</taxon>
        <taxon>Neoptera</taxon>
        <taxon>Paraneoptera</taxon>
        <taxon>Hemiptera</taxon>
        <taxon>Sternorrhyncha</taxon>
        <taxon>Aleyrodoidea</taxon>
        <taxon>Aleyrodidae</taxon>
        <taxon>Aleyrodinae</taxon>
        <taxon>Bemisia</taxon>
    </lineage>
</organism>
<accession>A0A9P0A4J4</accession>
<feature type="domain" description="SCAN" evidence="2">
    <location>
        <begin position="906"/>
        <end position="949"/>
    </location>
</feature>
<reference evidence="3" key="1">
    <citation type="submission" date="2021-12" db="EMBL/GenBank/DDBJ databases">
        <authorList>
            <person name="King R."/>
        </authorList>
    </citation>
    <scope>NUCLEOTIDE SEQUENCE</scope>
</reference>
<name>A0A9P0A4J4_BEMTA</name>